<dbReference type="AlphaFoldDB" id="A0A974DKV4"/>
<evidence type="ECO:0000313" key="2">
    <source>
        <dbReference type="Proteomes" id="UP000694892"/>
    </source>
</evidence>
<accession>A0A974DKV4</accession>
<dbReference type="Proteomes" id="UP000694892">
    <property type="component" value="Chromosome 2S"/>
</dbReference>
<evidence type="ECO:0000313" key="1">
    <source>
        <dbReference type="EMBL" id="OCT92846.1"/>
    </source>
</evidence>
<dbReference type="EMBL" id="CM004469">
    <property type="protein sequence ID" value="OCT92846.1"/>
    <property type="molecule type" value="Genomic_DNA"/>
</dbReference>
<sequence>MILNCTNAGSEKPPAPSCLLKEFSVWEFCLHTHRKGQTCKPPCLVLPTQNTRCCKAKTSLCQKAADQDVG</sequence>
<reference evidence="2" key="1">
    <citation type="journal article" date="2016" name="Nature">
        <title>Genome evolution in the allotetraploid frog Xenopus laevis.</title>
        <authorList>
            <person name="Session A.M."/>
            <person name="Uno Y."/>
            <person name="Kwon T."/>
            <person name="Chapman J.A."/>
            <person name="Toyoda A."/>
            <person name="Takahashi S."/>
            <person name="Fukui A."/>
            <person name="Hikosaka A."/>
            <person name="Suzuki A."/>
            <person name="Kondo M."/>
            <person name="van Heeringen S.J."/>
            <person name="Quigley I."/>
            <person name="Heinz S."/>
            <person name="Ogino H."/>
            <person name="Ochi H."/>
            <person name="Hellsten U."/>
            <person name="Lyons J.B."/>
            <person name="Simakov O."/>
            <person name="Putnam N."/>
            <person name="Stites J."/>
            <person name="Kuroki Y."/>
            <person name="Tanaka T."/>
            <person name="Michiue T."/>
            <person name="Watanabe M."/>
            <person name="Bogdanovic O."/>
            <person name="Lister R."/>
            <person name="Georgiou G."/>
            <person name="Paranjpe S.S."/>
            <person name="van Kruijsbergen I."/>
            <person name="Shu S."/>
            <person name="Carlson J."/>
            <person name="Kinoshita T."/>
            <person name="Ohta Y."/>
            <person name="Mawaribuchi S."/>
            <person name="Jenkins J."/>
            <person name="Grimwood J."/>
            <person name="Schmutz J."/>
            <person name="Mitros T."/>
            <person name="Mozaffari S.V."/>
            <person name="Suzuki Y."/>
            <person name="Haramoto Y."/>
            <person name="Yamamoto T.S."/>
            <person name="Takagi C."/>
            <person name="Heald R."/>
            <person name="Miller K."/>
            <person name="Haudenschild C."/>
            <person name="Kitzman J."/>
            <person name="Nakayama T."/>
            <person name="Izutsu Y."/>
            <person name="Robert J."/>
            <person name="Fortriede J."/>
            <person name="Burns K."/>
            <person name="Lotay V."/>
            <person name="Karimi K."/>
            <person name="Yasuoka Y."/>
            <person name="Dichmann D.S."/>
            <person name="Flajnik M.F."/>
            <person name="Houston D.W."/>
            <person name="Shendure J."/>
            <person name="DuPasquier L."/>
            <person name="Vize P.D."/>
            <person name="Zorn A.M."/>
            <person name="Ito M."/>
            <person name="Marcotte E.M."/>
            <person name="Wallingford J.B."/>
            <person name="Ito Y."/>
            <person name="Asashima M."/>
            <person name="Ueno N."/>
            <person name="Matsuda Y."/>
            <person name="Veenstra G.J."/>
            <person name="Fujiyama A."/>
            <person name="Harland R.M."/>
            <person name="Taira M."/>
            <person name="Rokhsar D.S."/>
        </authorList>
    </citation>
    <scope>NUCLEOTIDE SEQUENCE [LARGE SCALE GENOMIC DNA]</scope>
    <source>
        <strain evidence="2">J</strain>
    </source>
</reference>
<proteinExistence type="predicted"/>
<name>A0A974DKV4_XENLA</name>
<organism evidence="1 2">
    <name type="scientific">Xenopus laevis</name>
    <name type="common">African clawed frog</name>
    <dbReference type="NCBI Taxonomy" id="8355"/>
    <lineage>
        <taxon>Eukaryota</taxon>
        <taxon>Metazoa</taxon>
        <taxon>Chordata</taxon>
        <taxon>Craniata</taxon>
        <taxon>Vertebrata</taxon>
        <taxon>Euteleostomi</taxon>
        <taxon>Amphibia</taxon>
        <taxon>Batrachia</taxon>
        <taxon>Anura</taxon>
        <taxon>Pipoidea</taxon>
        <taxon>Pipidae</taxon>
        <taxon>Xenopodinae</taxon>
        <taxon>Xenopus</taxon>
        <taxon>Xenopus</taxon>
    </lineage>
</organism>
<gene>
    <name evidence="1" type="ORF">XELAEV_18015912mg</name>
</gene>
<protein>
    <submittedName>
        <fullName evidence="1">Uncharacterized protein</fullName>
    </submittedName>
</protein>